<evidence type="ECO:0000256" key="2">
    <source>
        <dbReference type="ARBA" id="ARBA00023080"/>
    </source>
</evidence>
<dbReference type="Proteomes" id="UP000033977">
    <property type="component" value="Unassembled WGS sequence"/>
</dbReference>
<dbReference type="SUPFAM" id="SSF51283">
    <property type="entry name" value="dUTPase-like"/>
    <property type="match status" value="1"/>
</dbReference>
<dbReference type="PANTHER" id="PTHR42680:SF3">
    <property type="entry name" value="DCTP DEAMINASE"/>
    <property type="match status" value="1"/>
</dbReference>
<dbReference type="AlphaFoldDB" id="A0A0G1IGD7"/>
<dbReference type="PANTHER" id="PTHR42680">
    <property type="entry name" value="DCTP DEAMINASE"/>
    <property type="match status" value="1"/>
</dbReference>
<name>A0A0G1IGD7_9BACT</name>
<sequence length="172" mass="19183">MHRLVKEAKLVEDLSERELNNPEGAGFDLRLGKLFKLKGEGFLGVLERSTPEVELVAKYDPENTISVTIKPGEYFLTETIEKFNMPLNLLSIVKPRTTLHRSGIITRVSVVDPGYSGTVHPAIYNAGGVDVKLEMGARYVNAMFFEVKGETKAYRGQWQGGRLTTNGKEIQI</sequence>
<dbReference type="GO" id="GO:0006229">
    <property type="term" value="P:dUTP biosynthetic process"/>
    <property type="evidence" value="ECO:0007669"/>
    <property type="project" value="InterPro"/>
</dbReference>
<gene>
    <name evidence="3" type="ORF">UW49_C0001G0087</name>
</gene>
<keyword evidence="2" id="KW-0546">Nucleotide metabolism</keyword>
<comment type="caution">
    <text evidence="3">The sequence shown here is derived from an EMBL/GenBank/DDBJ whole genome shotgun (WGS) entry which is preliminary data.</text>
</comment>
<dbReference type="Pfam" id="PF22769">
    <property type="entry name" value="DCD"/>
    <property type="match status" value="1"/>
</dbReference>
<reference evidence="3 4" key="1">
    <citation type="journal article" date="2015" name="Nature">
        <title>rRNA introns, odd ribosomes, and small enigmatic genomes across a large radiation of phyla.</title>
        <authorList>
            <person name="Brown C.T."/>
            <person name="Hug L.A."/>
            <person name="Thomas B.C."/>
            <person name="Sharon I."/>
            <person name="Castelle C.J."/>
            <person name="Singh A."/>
            <person name="Wilkins M.J."/>
            <person name="Williams K.H."/>
            <person name="Banfield J.F."/>
        </authorList>
    </citation>
    <scope>NUCLEOTIDE SEQUENCE [LARGE SCALE GENOMIC DNA]</scope>
</reference>
<dbReference type="CDD" id="cd07557">
    <property type="entry name" value="trimeric_dUTPase"/>
    <property type="match status" value="1"/>
</dbReference>
<evidence type="ECO:0000313" key="4">
    <source>
        <dbReference type="Proteomes" id="UP000033977"/>
    </source>
</evidence>
<organism evidence="3 4">
    <name type="scientific">Candidatus Giovannonibacteria bacterium GW2011_GWB1_44_23</name>
    <dbReference type="NCBI Taxonomy" id="1618652"/>
    <lineage>
        <taxon>Bacteria</taxon>
        <taxon>Candidatus Giovannoniibacteriota</taxon>
    </lineage>
</organism>
<dbReference type="InterPro" id="IPR033704">
    <property type="entry name" value="dUTPase_trimeric"/>
</dbReference>
<dbReference type="EMBL" id="LCIN01000001">
    <property type="protein sequence ID" value="KKT57903.1"/>
    <property type="molecule type" value="Genomic_DNA"/>
</dbReference>
<dbReference type="InterPro" id="IPR036157">
    <property type="entry name" value="dUTPase-like_sf"/>
</dbReference>
<accession>A0A0G1IGD7</accession>
<protein>
    <submittedName>
        <fullName evidence="3">Deoxycytidine deaminase</fullName>
    </submittedName>
</protein>
<dbReference type="Gene3D" id="2.70.40.10">
    <property type="match status" value="1"/>
</dbReference>
<evidence type="ECO:0000313" key="3">
    <source>
        <dbReference type="EMBL" id="KKT57903.1"/>
    </source>
</evidence>
<dbReference type="GO" id="GO:0008829">
    <property type="term" value="F:dCTP deaminase activity"/>
    <property type="evidence" value="ECO:0007669"/>
    <property type="project" value="InterPro"/>
</dbReference>
<dbReference type="InterPro" id="IPR011962">
    <property type="entry name" value="dCTP_deaminase"/>
</dbReference>
<evidence type="ECO:0000256" key="1">
    <source>
        <dbReference type="ARBA" id="ARBA00022801"/>
    </source>
</evidence>
<keyword evidence="1" id="KW-0378">Hydrolase</keyword>
<proteinExistence type="predicted"/>